<evidence type="ECO:0008006" key="9">
    <source>
        <dbReference type="Google" id="ProtNLM"/>
    </source>
</evidence>
<dbReference type="InterPro" id="IPR008758">
    <property type="entry name" value="Peptidase_S28"/>
</dbReference>
<evidence type="ECO:0000256" key="6">
    <source>
        <dbReference type="SAM" id="SignalP"/>
    </source>
</evidence>
<dbReference type="InterPro" id="IPR042269">
    <property type="entry name" value="Ser_carbopepase_S28_SKS"/>
</dbReference>
<evidence type="ECO:0000313" key="8">
    <source>
        <dbReference type="Proteomes" id="UP000695562"/>
    </source>
</evidence>
<dbReference type="Proteomes" id="UP000695562">
    <property type="component" value="Unassembled WGS sequence"/>
</dbReference>
<accession>A0A8J4PW23</accession>
<dbReference type="InterPro" id="IPR029058">
    <property type="entry name" value="AB_hydrolase_fold"/>
</dbReference>
<dbReference type="EMBL" id="AJWJ01000115">
    <property type="protein sequence ID" value="KAF2075083.1"/>
    <property type="molecule type" value="Genomic_DNA"/>
</dbReference>
<evidence type="ECO:0000256" key="1">
    <source>
        <dbReference type="ARBA" id="ARBA00011079"/>
    </source>
</evidence>
<comment type="similarity">
    <text evidence="1">Belongs to the peptidase S28 family.</text>
</comment>
<dbReference type="FunFam" id="1.20.120.980:FF:000005">
    <property type="entry name" value="Clan SC, family S28, unassigned serine peptidase"/>
    <property type="match status" value="1"/>
</dbReference>
<keyword evidence="8" id="KW-1185">Reference proteome</keyword>
<name>A0A8J4PW23_9MYCE</name>
<feature type="chain" id="PRO_5035150759" description="Peptidase S28 family protein" evidence="6">
    <location>
        <begin position="23"/>
        <end position="466"/>
    </location>
</feature>
<organism evidence="7 8">
    <name type="scientific">Polysphondylium violaceum</name>
    <dbReference type="NCBI Taxonomy" id="133409"/>
    <lineage>
        <taxon>Eukaryota</taxon>
        <taxon>Amoebozoa</taxon>
        <taxon>Evosea</taxon>
        <taxon>Eumycetozoa</taxon>
        <taxon>Dictyostelia</taxon>
        <taxon>Dictyosteliales</taxon>
        <taxon>Dictyosteliaceae</taxon>
        <taxon>Polysphondylium</taxon>
    </lineage>
</organism>
<dbReference type="PANTHER" id="PTHR11010:SF11">
    <property type="entry name" value="THYMUS-SPECIFIC SERINE PROTEASE"/>
    <property type="match status" value="1"/>
</dbReference>
<keyword evidence="3 6" id="KW-0732">Signal</keyword>
<dbReference type="Gene3D" id="3.40.50.1820">
    <property type="entry name" value="alpha/beta hydrolase"/>
    <property type="match status" value="1"/>
</dbReference>
<evidence type="ECO:0000256" key="2">
    <source>
        <dbReference type="ARBA" id="ARBA00022670"/>
    </source>
</evidence>
<dbReference type="Gene3D" id="1.20.120.980">
    <property type="entry name" value="Serine carboxypeptidase S28, SKS domain"/>
    <property type="match status" value="1"/>
</dbReference>
<gene>
    <name evidence="7" type="ORF">CYY_003603</name>
</gene>
<evidence type="ECO:0000256" key="4">
    <source>
        <dbReference type="ARBA" id="ARBA00022801"/>
    </source>
</evidence>
<evidence type="ECO:0000256" key="5">
    <source>
        <dbReference type="ARBA" id="ARBA00023180"/>
    </source>
</evidence>
<dbReference type="SUPFAM" id="SSF53474">
    <property type="entry name" value="alpha/beta-Hydrolases"/>
    <property type="match status" value="1"/>
</dbReference>
<dbReference type="PANTHER" id="PTHR11010">
    <property type="entry name" value="PROTEASE S28 PRO-X CARBOXYPEPTIDASE-RELATED"/>
    <property type="match status" value="1"/>
</dbReference>
<comment type="caution">
    <text evidence="7">The sequence shown here is derived from an EMBL/GenBank/DDBJ whole genome shotgun (WGS) entry which is preliminary data.</text>
</comment>
<sequence length="466" mass="51144">MMMNRFLSALLVVCVISNSVQGLAFPKGAASDEVANSNPSNPLIFTQTLNHFDDEDTRTFSQRYFINDAYYNYAKGGPVILYINGEGPVTSAPSSSSDAVVIYAQALGACIVTLEHRYYGGSSPFDDLSTENLKFLNSRQALNDLAVFIVSFTNNLSNAGKVVTIGGSYSGALSAWFRIKYPHLTVGSIASSGVVNSILDFTAFDEWVAYAAGQECANALRAVTKAAESMIFQGGEYEAQVKQLFSAESLTDNGDFFYFLADSLSEGIQYGFHYELCNPLIEAMNSNGDILEVYSNYTHNVWSPMLGIPDEYATSWQQNTTVDFNKADRQWWFQTCSQLGWFQPAPENDPIRSTQVNMTYFQNHCEQVFGVAMWPNVENTNIYYGGNNTAGTNILYINGSQDPWSRASVISTLSPTQQSVTVTCMTCGHCVDLRGCPGGCPSPNNLDQVRQLSIDSIKSWLAAASN</sequence>
<dbReference type="AlphaFoldDB" id="A0A8J4PW23"/>
<dbReference type="GO" id="GO:0070008">
    <property type="term" value="F:serine-type exopeptidase activity"/>
    <property type="evidence" value="ECO:0007669"/>
    <property type="project" value="InterPro"/>
</dbReference>
<dbReference type="OrthoDB" id="1735038at2759"/>
<dbReference type="Pfam" id="PF05577">
    <property type="entry name" value="Peptidase_S28"/>
    <property type="match status" value="1"/>
</dbReference>
<dbReference type="GO" id="GO:0006508">
    <property type="term" value="P:proteolysis"/>
    <property type="evidence" value="ECO:0007669"/>
    <property type="project" value="UniProtKB-KW"/>
</dbReference>
<keyword evidence="4" id="KW-0378">Hydrolase</keyword>
<protein>
    <recommendedName>
        <fullName evidence="9">Peptidase S28 family protein</fullName>
    </recommendedName>
</protein>
<dbReference type="GO" id="GO:0008239">
    <property type="term" value="F:dipeptidyl-peptidase activity"/>
    <property type="evidence" value="ECO:0007669"/>
    <property type="project" value="TreeGrafter"/>
</dbReference>
<reference evidence="7" key="1">
    <citation type="submission" date="2020-01" db="EMBL/GenBank/DDBJ databases">
        <title>Development of genomics and gene disruption for Polysphondylium violaceum indicates a role for the polyketide synthase stlB in stalk morphogenesis.</title>
        <authorList>
            <person name="Narita B."/>
            <person name="Kawabe Y."/>
            <person name="Kin K."/>
            <person name="Saito T."/>
            <person name="Gibbs R."/>
            <person name="Kuspa A."/>
            <person name="Muzny D."/>
            <person name="Queller D."/>
            <person name="Richards S."/>
            <person name="Strassman J."/>
            <person name="Sucgang R."/>
            <person name="Worley K."/>
            <person name="Schaap P."/>
        </authorList>
    </citation>
    <scope>NUCLEOTIDE SEQUENCE</scope>
    <source>
        <strain evidence="7">QSvi11</strain>
    </source>
</reference>
<feature type="signal peptide" evidence="6">
    <location>
        <begin position="1"/>
        <end position="22"/>
    </location>
</feature>
<proteinExistence type="inferred from homology"/>
<keyword evidence="2" id="KW-0645">Protease</keyword>
<keyword evidence="5" id="KW-0325">Glycoprotein</keyword>
<evidence type="ECO:0000256" key="3">
    <source>
        <dbReference type="ARBA" id="ARBA00022729"/>
    </source>
</evidence>
<evidence type="ECO:0000313" key="7">
    <source>
        <dbReference type="EMBL" id="KAF2075083.1"/>
    </source>
</evidence>